<keyword evidence="6" id="KW-1185">Reference proteome</keyword>
<dbReference type="InterPro" id="IPR010565">
    <property type="entry name" value="Muskelin_N"/>
</dbReference>
<dbReference type="Pfam" id="PF01344">
    <property type="entry name" value="Kelch_1"/>
    <property type="match status" value="1"/>
</dbReference>
<dbReference type="SUPFAM" id="SSF49785">
    <property type="entry name" value="Galactose-binding domain-like"/>
    <property type="match status" value="1"/>
</dbReference>
<reference evidence="5" key="1">
    <citation type="journal article" date="2023" name="G3 (Bethesda)">
        <title>A reference genome for the long-term kleptoplast-retaining sea slug Elysia crispata morphotype clarki.</title>
        <authorList>
            <person name="Eastman K.E."/>
            <person name="Pendleton A.L."/>
            <person name="Shaikh M.A."/>
            <person name="Suttiyut T."/>
            <person name="Ogas R."/>
            <person name="Tomko P."/>
            <person name="Gavelis G."/>
            <person name="Widhalm J.R."/>
            <person name="Wisecaver J.H."/>
        </authorList>
    </citation>
    <scope>NUCLEOTIDE SEQUENCE</scope>
    <source>
        <strain evidence="5">ECLA1</strain>
    </source>
</reference>
<protein>
    <recommendedName>
        <fullName evidence="7">LisH domain-containing protein</fullName>
    </recommendedName>
</protein>
<evidence type="ECO:0000256" key="2">
    <source>
        <dbReference type="ARBA" id="ARBA00022737"/>
    </source>
</evidence>
<dbReference type="Pfam" id="PF06588">
    <property type="entry name" value="Muskelin_N"/>
    <property type="match status" value="1"/>
</dbReference>
<dbReference type="PANTHER" id="PTHR15526">
    <property type="entry name" value="MUSKELIN"/>
    <property type="match status" value="1"/>
</dbReference>
<proteinExistence type="predicted"/>
<dbReference type="InterPro" id="IPR056737">
    <property type="entry name" value="Beta-prop_ATRN-MKLN-like"/>
</dbReference>
<keyword evidence="2" id="KW-0677">Repeat</keyword>
<feature type="domain" description="Muskelin N-terminal" evidence="3">
    <location>
        <begin position="62"/>
        <end position="253"/>
    </location>
</feature>
<dbReference type="InterPro" id="IPR006594">
    <property type="entry name" value="LisH"/>
</dbReference>
<comment type="caution">
    <text evidence="5">The sequence shown here is derived from an EMBL/GenBank/DDBJ whole genome shotgun (WGS) entry which is preliminary data.</text>
</comment>
<dbReference type="InterPro" id="IPR015915">
    <property type="entry name" value="Kelch-typ_b-propeller"/>
</dbReference>
<dbReference type="InterPro" id="IPR008979">
    <property type="entry name" value="Galactose-bd-like_sf"/>
</dbReference>
<sequence length="781" mass="90967">MEGWGLGTNSGIVFRWVRSSYCERKSIFEVMEEGESIQKDNPVVASSSSSLLKQYNRNEQVKILQFVVSKWSSFSYSPENIYVDRPSDQTSRWSSDSNNPPQFLILRLEKPAIVKSILFGKYEKTHVCNLRKFKIYGGLTEKHLIELYDGGLKNDHVPETFPLRYEIEGNPFPCRYIKIEPLQAWGTNFNFSIWYVELRGNDNWEDVKHCMNWYNTYREKEAIRLCLKHFRQRGYTEAFRELSAKTSITLEHPLLTQLHTILVINGDFKACEEYIIQARNEGMFDQFLCQQEYESEWTAIEPVNAKKPDSTSEARPGMRGGHQMCIDVLTETIYMFGGWDGNRDLADLWSYHLPSQTWICLSHDTEKDGGPSARSCHKMCLDYEKKQIFTLGRYLDPSMRSPERLKCDFHMYDIESHQWTFITEDTAAMGGPRLIFDHQMVIDIEHQTIYVFGGRVLTSPASSDSERSPEMLFSGLYSFHIPSNTWALLMDDCVALRSRIGHSMVFHPVRRVLYIFAGQRSKDYLNDFLSYQVDTKEVKVVSDGKSKDGCQAGFTQRATLDPDLNEIYVFSGLSRDKEKRDNVKNSFWVYDIINDKWSCIYKNENVGQNYWMKMQHVEPVPRFAHQLVYDHMRKIHYLFGGNPGKDSLPRLRLDDFWSLKLSRPSSDYLLRRCRCLIRKQQFLEMSSHEPLKAMAYLQNEVADMVDHSDPKETKEFQLLTSSLFPCPSIDDEAEPSSYNPVLQDIDLNFRKRTNLFNKLVAFFPDSMTQPKENLVDLVPLS</sequence>
<dbReference type="SUPFAM" id="SSF117281">
    <property type="entry name" value="Kelch motif"/>
    <property type="match status" value="1"/>
</dbReference>
<dbReference type="InterPro" id="IPR052456">
    <property type="entry name" value="CTLH_complex_component"/>
</dbReference>
<dbReference type="Proteomes" id="UP001283361">
    <property type="component" value="Unassembled WGS sequence"/>
</dbReference>
<dbReference type="GO" id="GO:0005737">
    <property type="term" value="C:cytoplasm"/>
    <property type="evidence" value="ECO:0007669"/>
    <property type="project" value="TreeGrafter"/>
</dbReference>
<evidence type="ECO:0000313" key="6">
    <source>
        <dbReference type="Proteomes" id="UP001283361"/>
    </source>
</evidence>
<dbReference type="InterPro" id="IPR006652">
    <property type="entry name" value="Kelch_1"/>
</dbReference>
<dbReference type="Gene3D" id="2.120.10.80">
    <property type="entry name" value="Kelch-type beta propeller"/>
    <property type="match status" value="2"/>
</dbReference>
<evidence type="ECO:0000259" key="4">
    <source>
        <dbReference type="Pfam" id="PF24981"/>
    </source>
</evidence>
<accession>A0AAE1B7A5</accession>
<dbReference type="AlphaFoldDB" id="A0AAE1B7A5"/>
<evidence type="ECO:0000313" key="5">
    <source>
        <dbReference type="EMBL" id="KAK3800763.1"/>
    </source>
</evidence>
<keyword evidence="1" id="KW-0880">Kelch repeat</keyword>
<gene>
    <name evidence="5" type="ORF">RRG08_003167</name>
</gene>
<evidence type="ECO:0000259" key="3">
    <source>
        <dbReference type="Pfam" id="PF06588"/>
    </source>
</evidence>
<evidence type="ECO:0008006" key="7">
    <source>
        <dbReference type="Google" id="ProtNLM"/>
    </source>
</evidence>
<dbReference type="Gene3D" id="2.60.120.260">
    <property type="entry name" value="Galactose-binding domain-like"/>
    <property type="match status" value="1"/>
</dbReference>
<dbReference type="PROSITE" id="PS50896">
    <property type="entry name" value="LISH"/>
    <property type="match status" value="1"/>
</dbReference>
<dbReference type="PANTHER" id="PTHR15526:SF5">
    <property type="entry name" value="MUSKELIN"/>
    <property type="match status" value="1"/>
</dbReference>
<dbReference type="EMBL" id="JAWDGP010000422">
    <property type="protein sequence ID" value="KAK3800763.1"/>
    <property type="molecule type" value="Genomic_DNA"/>
</dbReference>
<evidence type="ECO:0000256" key="1">
    <source>
        <dbReference type="ARBA" id="ARBA00022441"/>
    </source>
</evidence>
<dbReference type="Pfam" id="PF24981">
    <property type="entry name" value="Beta-prop_ATRN-LZTR1"/>
    <property type="match status" value="1"/>
</dbReference>
<name>A0AAE1B7A5_9GAST</name>
<feature type="domain" description="Attractin/MKLN-like beta-propeller" evidence="4">
    <location>
        <begin position="408"/>
        <end position="601"/>
    </location>
</feature>
<organism evidence="5 6">
    <name type="scientific">Elysia crispata</name>
    <name type="common">lettuce slug</name>
    <dbReference type="NCBI Taxonomy" id="231223"/>
    <lineage>
        <taxon>Eukaryota</taxon>
        <taxon>Metazoa</taxon>
        <taxon>Spiralia</taxon>
        <taxon>Lophotrochozoa</taxon>
        <taxon>Mollusca</taxon>
        <taxon>Gastropoda</taxon>
        <taxon>Heterobranchia</taxon>
        <taxon>Euthyneura</taxon>
        <taxon>Panpulmonata</taxon>
        <taxon>Sacoglossa</taxon>
        <taxon>Placobranchoidea</taxon>
        <taxon>Plakobranchidae</taxon>
        <taxon>Elysia</taxon>
    </lineage>
</organism>